<dbReference type="EMBL" id="CP041730">
    <property type="protein sequence ID" value="QDQ27642.1"/>
    <property type="molecule type" value="Genomic_DNA"/>
</dbReference>
<name>A0A516SHL6_9NEIS</name>
<evidence type="ECO:0000313" key="1">
    <source>
        <dbReference type="EMBL" id="QDQ27642.1"/>
    </source>
</evidence>
<reference evidence="2" key="1">
    <citation type="submission" date="2019-07" db="EMBL/GenBank/DDBJ databases">
        <title>Chitinimonas sp. nov., isolated from Ny-Alesund, arctica soil.</title>
        <authorList>
            <person name="Xu Q."/>
            <person name="Peng F."/>
        </authorList>
    </citation>
    <scope>NUCLEOTIDE SEQUENCE [LARGE SCALE GENOMIC DNA]</scope>
    <source>
        <strain evidence="2">R3-44</strain>
    </source>
</reference>
<proteinExistence type="predicted"/>
<protein>
    <submittedName>
        <fullName evidence="1">Uncharacterized protein</fullName>
    </submittedName>
</protein>
<dbReference type="AlphaFoldDB" id="A0A516SHL6"/>
<sequence>MRPVNISLPIHHQYGIPIPVLDQNYQPGDGPTITPPAYEVVIAAPPTNATVYLQAGASIQTAPALSWYESLCRNRALWGADRPPSYEDIATNVPPPYELREELADFNSRSMEGLLNILKIALVNFRVRILSINEQESALVNQGSGQINRMRIAINNLSTSQRLERLSRRISVLAEEVCQAALSEYGPQFCIPLAAPQYSAMALDELIGRLKVSESCHSCASDITISAGPFPTNALLAGFRNALDAAKDCDLPGQNISASELPTQLRPILMVGITYPQLNTAYRQLFDYLKEMDQSQPCPTPVSNEQLIRRWVSNLVDANRAGRPGYSPAALDDGTVVNAFVCAVKPHLPADAAPQPAPDDVFPSRRKRLLSLLSELPAAKYREAVRHGLIAGSMTDAEEFLSVTAPDPLELSCLLQ</sequence>
<dbReference type="Proteomes" id="UP000317550">
    <property type="component" value="Chromosome"/>
</dbReference>
<organism evidence="1 2">
    <name type="scientific">Chitinimonas arctica</name>
    <dbReference type="NCBI Taxonomy" id="2594795"/>
    <lineage>
        <taxon>Bacteria</taxon>
        <taxon>Pseudomonadati</taxon>
        <taxon>Pseudomonadota</taxon>
        <taxon>Betaproteobacteria</taxon>
        <taxon>Neisseriales</taxon>
        <taxon>Chitinibacteraceae</taxon>
        <taxon>Chitinimonas</taxon>
    </lineage>
</organism>
<evidence type="ECO:0000313" key="2">
    <source>
        <dbReference type="Proteomes" id="UP000317550"/>
    </source>
</evidence>
<dbReference type="KEGG" id="cari:FNU76_15495"/>
<keyword evidence="2" id="KW-1185">Reference proteome</keyword>
<dbReference type="RefSeq" id="WP_144279035.1">
    <property type="nucleotide sequence ID" value="NZ_CP041730.1"/>
</dbReference>
<gene>
    <name evidence="1" type="ORF">FNU76_15495</name>
</gene>
<accession>A0A516SHL6</accession>